<dbReference type="Gene3D" id="1.10.10.10">
    <property type="entry name" value="Winged helix-like DNA-binding domain superfamily/Winged helix DNA-binding domain"/>
    <property type="match status" value="1"/>
</dbReference>
<reference evidence="1 2" key="1">
    <citation type="submission" date="2018-06" db="EMBL/GenBank/DDBJ databases">
        <authorList>
            <consortium name="Pathogen Informatics"/>
            <person name="Doyle S."/>
        </authorList>
    </citation>
    <scope>NUCLEOTIDE SEQUENCE [LARGE SCALE GENOMIC DNA]</scope>
    <source>
        <strain evidence="1 2">NCTC11801</strain>
    </source>
</reference>
<organism evidence="1 2">
    <name type="scientific">Providencia rettgeri</name>
    <dbReference type="NCBI Taxonomy" id="587"/>
    <lineage>
        <taxon>Bacteria</taxon>
        <taxon>Pseudomonadati</taxon>
        <taxon>Pseudomonadota</taxon>
        <taxon>Gammaproteobacteria</taxon>
        <taxon>Enterobacterales</taxon>
        <taxon>Morganellaceae</taxon>
        <taxon>Providencia</taxon>
    </lineage>
</organism>
<proteinExistence type="predicted"/>
<dbReference type="InterPro" id="IPR036390">
    <property type="entry name" value="WH_DNA-bd_sf"/>
</dbReference>
<protein>
    <submittedName>
        <fullName evidence="1">Uncharacterized protein</fullName>
    </submittedName>
</protein>
<dbReference type="Pfam" id="PF21205">
    <property type="entry name" value="Rep3_C"/>
    <property type="match status" value="1"/>
</dbReference>
<gene>
    <name evidence="1" type="ORF">NCTC11801_02950</name>
</gene>
<dbReference type="AlphaFoldDB" id="A0A379FTL3"/>
<evidence type="ECO:0000313" key="1">
    <source>
        <dbReference type="EMBL" id="SUC31977.1"/>
    </source>
</evidence>
<dbReference type="Proteomes" id="UP000254208">
    <property type="component" value="Unassembled WGS sequence"/>
</dbReference>
<dbReference type="SUPFAM" id="SSF46785">
    <property type="entry name" value="Winged helix' DNA-binding domain"/>
    <property type="match status" value="1"/>
</dbReference>
<dbReference type="InterPro" id="IPR036388">
    <property type="entry name" value="WH-like_DNA-bd_sf"/>
</dbReference>
<evidence type="ECO:0000313" key="2">
    <source>
        <dbReference type="Proteomes" id="UP000254208"/>
    </source>
</evidence>
<dbReference type="EMBL" id="UGTZ01000001">
    <property type="protein sequence ID" value="SUC31977.1"/>
    <property type="molecule type" value="Genomic_DNA"/>
</dbReference>
<name>A0A379FTL3_PRORE</name>
<accession>A0A379FTL3</accession>
<sequence length="121" mass="14288">MLYKEIEVDELRDKLGISDVKTYSEFKDFKKLFFQRSIGRILEATEFSKIEMEITERRARKAHKVRIAYEFKGQMGELKEAGFIAGHKKKDKPQDKKTNYNGWANRKLQINILLMKKGLSK</sequence>